<dbReference type="PANTHER" id="PTHR14950">
    <property type="entry name" value="DICER-RELATED"/>
    <property type="match status" value="1"/>
</dbReference>
<evidence type="ECO:0000256" key="6">
    <source>
        <dbReference type="ARBA" id="ARBA00022759"/>
    </source>
</evidence>
<dbReference type="SMART" id="SM00358">
    <property type="entry name" value="DSRM"/>
    <property type="match status" value="2"/>
</dbReference>
<keyword evidence="22" id="KW-1185">Reference proteome</keyword>
<feature type="domain" description="DRBM" evidence="15">
    <location>
        <begin position="1477"/>
        <end position="1543"/>
    </location>
</feature>
<name>A0A834LVW0_RHOSS</name>
<dbReference type="InterPro" id="IPR038248">
    <property type="entry name" value="Dicer_dimer_sf"/>
</dbReference>
<keyword evidence="10" id="KW-0460">Magnesium</keyword>
<dbReference type="FunFam" id="3.40.50.300:FF:000628">
    <property type="entry name" value="Endoribonuclease Dicer"/>
    <property type="match status" value="1"/>
</dbReference>
<accession>A0A834LVW0</accession>
<dbReference type="SMART" id="SM00949">
    <property type="entry name" value="PAZ"/>
    <property type="match status" value="1"/>
</dbReference>
<dbReference type="SMART" id="SM00487">
    <property type="entry name" value="DEXDc"/>
    <property type="match status" value="1"/>
</dbReference>
<comment type="caution">
    <text evidence="21">The sequence shown here is derived from an EMBL/GenBank/DDBJ whole genome shotgun (WGS) entry which is preliminary data.</text>
</comment>
<dbReference type="SMART" id="SM00535">
    <property type="entry name" value="RIBOc"/>
    <property type="match status" value="2"/>
</dbReference>
<dbReference type="Gene3D" id="3.40.50.300">
    <property type="entry name" value="P-loop containing nucleotide triphosphate hydrolases"/>
    <property type="match status" value="3"/>
</dbReference>
<dbReference type="Gene3D" id="3.30.160.380">
    <property type="entry name" value="Dicer dimerisation domain"/>
    <property type="match status" value="1"/>
</dbReference>
<feature type="domain" description="RNase III" evidence="16">
    <location>
        <begin position="1122"/>
        <end position="1266"/>
    </location>
</feature>
<evidence type="ECO:0000256" key="8">
    <source>
        <dbReference type="ARBA" id="ARBA00022806"/>
    </source>
</evidence>
<dbReference type="Gene3D" id="1.10.1520.10">
    <property type="entry name" value="Ribonuclease III domain"/>
    <property type="match status" value="2"/>
</dbReference>
<evidence type="ECO:0000256" key="11">
    <source>
        <dbReference type="ARBA" id="ARBA00022884"/>
    </source>
</evidence>
<reference evidence="21" key="1">
    <citation type="submission" date="2019-11" db="EMBL/GenBank/DDBJ databases">
        <authorList>
            <person name="Liu Y."/>
            <person name="Hou J."/>
            <person name="Li T.-Q."/>
            <person name="Guan C.-H."/>
            <person name="Wu X."/>
            <person name="Wu H.-Z."/>
            <person name="Ling F."/>
            <person name="Zhang R."/>
            <person name="Shi X.-G."/>
            <person name="Ren J.-P."/>
            <person name="Chen E.-F."/>
            <person name="Sun J.-M."/>
        </authorList>
    </citation>
    <scope>NUCLEOTIDE SEQUENCE</scope>
    <source>
        <strain evidence="21">Adult_tree_wgs_1</strain>
        <tissue evidence="21">Leaves</tissue>
    </source>
</reference>
<organism evidence="21 22">
    <name type="scientific">Rhododendron simsii</name>
    <name type="common">Sims's rhododendron</name>
    <dbReference type="NCBI Taxonomy" id="118357"/>
    <lineage>
        <taxon>Eukaryota</taxon>
        <taxon>Viridiplantae</taxon>
        <taxon>Streptophyta</taxon>
        <taxon>Embryophyta</taxon>
        <taxon>Tracheophyta</taxon>
        <taxon>Spermatophyta</taxon>
        <taxon>Magnoliopsida</taxon>
        <taxon>eudicotyledons</taxon>
        <taxon>Gunneridae</taxon>
        <taxon>Pentapetalae</taxon>
        <taxon>asterids</taxon>
        <taxon>Ericales</taxon>
        <taxon>Ericaceae</taxon>
        <taxon>Ericoideae</taxon>
        <taxon>Rhodoreae</taxon>
        <taxon>Rhododendron</taxon>
    </lineage>
</organism>
<keyword evidence="3" id="KW-0540">Nuclease</keyword>
<dbReference type="PROSITE" id="PS51194">
    <property type="entry name" value="HELICASE_CTER"/>
    <property type="match status" value="1"/>
</dbReference>
<evidence type="ECO:0000259" key="20">
    <source>
        <dbReference type="PROSITE" id="PS51327"/>
    </source>
</evidence>
<dbReference type="InterPro" id="IPR014720">
    <property type="entry name" value="dsRBD_dom"/>
</dbReference>
<keyword evidence="9" id="KW-0067">ATP-binding</keyword>
<dbReference type="Pfam" id="PF00270">
    <property type="entry name" value="DEAD"/>
    <property type="match status" value="1"/>
</dbReference>
<protein>
    <recommendedName>
        <fullName evidence="23">Dicer-like protein 4</fullName>
    </recommendedName>
</protein>
<dbReference type="GO" id="GO:0030422">
    <property type="term" value="P:siRNA processing"/>
    <property type="evidence" value="ECO:0007669"/>
    <property type="project" value="TreeGrafter"/>
</dbReference>
<dbReference type="GO" id="GO:0005634">
    <property type="term" value="C:nucleus"/>
    <property type="evidence" value="ECO:0007669"/>
    <property type="project" value="TreeGrafter"/>
</dbReference>
<dbReference type="PROSITE" id="PS50137">
    <property type="entry name" value="DS_RBD"/>
    <property type="match status" value="2"/>
</dbReference>
<dbReference type="GO" id="GO:0003723">
    <property type="term" value="F:RNA binding"/>
    <property type="evidence" value="ECO:0007669"/>
    <property type="project" value="UniProtKB-UniRule"/>
</dbReference>
<evidence type="ECO:0000256" key="3">
    <source>
        <dbReference type="ARBA" id="ARBA00022722"/>
    </source>
</evidence>
<keyword evidence="5" id="KW-0547">Nucleotide-binding</keyword>
<dbReference type="Pfam" id="PF00636">
    <property type="entry name" value="Ribonuclease_3"/>
    <property type="match status" value="2"/>
</dbReference>
<dbReference type="Pfam" id="PF03368">
    <property type="entry name" value="Dicer_dimer"/>
    <property type="match status" value="1"/>
</dbReference>
<evidence type="ECO:0000259" key="18">
    <source>
        <dbReference type="PROSITE" id="PS51192"/>
    </source>
</evidence>
<evidence type="ECO:0000256" key="5">
    <source>
        <dbReference type="ARBA" id="ARBA00022741"/>
    </source>
</evidence>
<sequence length="1733" mass="195187">MEGGHSGDSPVQLLAEQISTLSVGCDEGSSGAEQKQEKDPRKIARKYQMDLCKKALGENVIVYLETGCGKTHIAVLLMYEMRNLIKKPQKNICVFLAPTVALVEQQAKVIEDSTDFKVGMYCGSSKRLKRHHEWEKEMGKYEVFVMTPQILLGKLCHCFISIELIALLIFDECHYAQLESDHPYAEIMKVFYKNTVSKLPRVFGMTASPKFGKGASINSLEILLHAKVYSVEDKEELEQFVHSPQLRIYYYGPAVKSSDGPHMTCYRNLEEIKHQCVSTLSTKTDDHSSRKSSKKMLRRLHENIVFCLENLGLWGAFQACRIQRGDGSERHELMEAELNGGDDVLRKRYLTEAASVFACDGVKDGIEADLSSMEVLKEPLFSRKLLLLIEILSTFRLQQNMKCIIFVSRIVIARSLAYILQTLDILSSWKCGFLVGVHSGLKSMSRKNMNIILEKFRSGEIWRVHEEKGSRTDAYNPRHGYCMVDSLLDSLSGQLPYGWLLKMHVMYNARKEKQTKACIQKGDDPCESLWGRKLVFQYLGYESLEEFTFDSTLSCISLYLLLRQAEFHKSLIWQLNLLVATKVGEEGLDIQTCCLVIRFDLPETVASFIQSRGRARMPLSEYAFLVDRGNEREMNLIQSFQKDEDKMNVEIASRTSGAPSVDLEERTYKVASTGATISSGYSVSLLHHYCSKLPHDEYYNPKPEFSFFDDVKGTICSIILPSNAPIREIASLPQPSIESAKKDACLEACKALHELGSLTDFLLPDQDDGNEEFEDDSDSDSFDGEASRGELHEMLVPAALKEPWTESENFVCLQYYFVKFSPHPADRLYKTFGLFVKASLPSEAEGMVLDLFLARGRSVKMELVKSGVMNFDNDEIVQAQNFQEMSLKAILDRSQLIPEFVSLASNGFSDSSSSTFYLLLPVIQHENENIMAVDWKLVKRCLSSPIFRSRGEAKVNAIPCLNYHLELANGPHSINDVKNSLVYAPCKDTFFFISNVVPEKNAYDSFKDSTNHVEHYFKTFGIQLSYPDQPLLKAKQLFCLENLLRKGGNPESREKEEHFVELPPEICQLKIIGFSKDIGSSLSLLPSFMHRLESLLVAIELKDRLCSSFPEGNDVSAYRVLEALTTEKCNERFSLERLEVLGDAFLKFAVGRHLFLLHDKLDEGQLTRKRSNLVNNSNLCKLAKKSKLQVYIRDQSFDPRQFFALGHPCSVLCSQETASIVHSHENYLKNGSNIEVRCNRSHHWLHKKTIADVVEALVGAFIVDSGFKAAAAFLKWVGIQVDFEASQVSDICSASTIFKPLSGQVDITALENLLGYQFLHKGLLVQAFVHPSYNHPWGGCYQRLEFLGDAVLDYLITSYLYSVYPKLKPGQLTDLRSLSVCNSSFANIAVHRSFHEFILCDSSGLSASMSKYVDFVRTTASANGLAQGPSCPKALGDLVESCVGAIFLDTGFDLNRVWKIMLSFMDRVMSFSKFQLSPVRELQELCQFYKWEQEFPSTKKDGMFLVEAKVKGENVSAYASATNINRKAAERMAAQNLYVKLKDQGYKLKSKSLEDVLKSSRKMAAKLIGYDEAPIDVTAPDAIPWDKLKLKEPSRSRSNQKVYPISDEAKKIIFSPSMGSIIEPQPPSLEARGPLSTASRGNNLLGGTSKKSVRSHLYEICAVNCWKPPYFECCKETGPCHLKEFTFKVSVDIEEASNEIVAFGAPHSKKKDAAENAAEGAIWYLKNAGYLRE</sequence>
<evidence type="ECO:0000259" key="15">
    <source>
        <dbReference type="PROSITE" id="PS50137"/>
    </source>
</evidence>
<dbReference type="Gene3D" id="3.30.160.20">
    <property type="match status" value="2"/>
</dbReference>
<feature type="domain" description="DRBM" evidence="15">
    <location>
        <begin position="1652"/>
        <end position="1727"/>
    </location>
</feature>
<dbReference type="InterPro" id="IPR036389">
    <property type="entry name" value="RNase_III_sf"/>
</dbReference>
<dbReference type="SUPFAM" id="SSF69065">
    <property type="entry name" value="RNase III domain-like"/>
    <property type="match status" value="2"/>
</dbReference>
<dbReference type="CDD" id="cd19869">
    <property type="entry name" value="DSRM_DCL_plant"/>
    <property type="match status" value="1"/>
</dbReference>
<dbReference type="Proteomes" id="UP000626092">
    <property type="component" value="Unassembled WGS sequence"/>
</dbReference>
<dbReference type="FunFam" id="1.10.1520.10:FF:000004">
    <property type="entry name" value="Endoribonuclease dicer-like 1"/>
    <property type="match status" value="1"/>
</dbReference>
<feature type="compositionally biased region" description="Acidic residues" evidence="14">
    <location>
        <begin position="766"/>
        <end position="783"/>
    </location>
</feature>
<dbReference type="PROSITE" id="PS00517">
    <property type="entry name" value="RNASE_3_1"/>
    <property type="match status" value="1"/>
</dbReference>
<evidence type="ECO:0000259" key="16">
    <source>
        <dbReference type="PROSITE" id="PS50142"/>
    </source>
</evidence>
<dbReference type="CDD" id="cd00593">
    <property type="entry name" value="RIBOc"/>
    <property type="match status" value="2"/>
</dbReference>
<gene>
    <name evidence="21" type="ORF">RHSIM_Rhsim01G0049100</name>
</gene>
<evidence type="ECO:0000259" key="19">
    <source>
        <dbReference type="PROSITE" id="PS51194"/>
    </source>
</evidence>
<dbReference type="PROSITE" id="PS50821">
    <property type="entry name" value="PAZ"/>
    <property type="match status" value="1"/>
</dbReference>
<feature type="domain" description="Helicase ATP-binding" evidence="18">
    <location>
        <begin position="51"/>
        <end position="227"/>
    </location>
</feature>
<evidence type="ECO:0000256" key="14">
    <source>
        <dbReference type="SAM" id="MobiDB-lite"/>
    </source>
</evidence>
<dbReference type="SUPFAM" id="SSF52540">
    <property type="entry name" value="P-loop containing nucleoside triphosphate hydrolases"/>
    <property type="match status" value="1"/>
</dbReference>
<dbReference type="InterPro" id="IPR005034">
    <property type="entry name" value="Dicer_dimerisation"/>
</dbReference>
<evidence type="ECO:0000256" key="10">
    <source>
        <dbReference type="ARBA" id="ARBA00022842"/>
    </source>
</evidence>
<evidence type="ECO:0000256" key="13">
    <source>
        <dbReference type="PROSITE-ProRule" id="PRU00657"/>
    </source>
</evidence>
<dbReference type="GO" id="GO:0004386">
    <property type="term" value="F:helicase activity"/>
    <property type="evidence" value="ECO:0007669"/>
    <property type="project" value="UniProtKB-KW"/>
</dbReference>
<evidence type="ECO:0000256" key="7">
    <source>
        <dbReference type="ARBA" id="ARBA00022801"/>
    </source>
</evidence>
<keyword evidence="7" id="KW-0378">Hydrolase</keyword>
<dbReference type="PROSITE" id="PS51192">
    <property type="entry name" value="HELICASE_ATP_BIND_1"/>
    <property type="match status" value="1"/>
</dbReference>
<feature type="region of interest" description="Disordered" evidence="14">
    <location>
        <begin position="766"/>
        <end position="786"/>
    </location>
</feature>
<feature type="domain" description="Helicase C-terminal" evidence="19">
    <location>
        <begin position="483"/>
        <end position="655"/>
    </location>
</feature>
<evidence type="ECO:0000256" key="9">
    <source>
        <dbReference type="ARBA" id="ARBA00022840"/>
    </source>
</evidence>
<feature type="domain" description="RNase III" evidence="16">
    <location>
        <begin position="1307"/>
        <end position="1451"/>
    </location>
</feature>
<feature type="region of interest" description="Disordered" evidence="14">
    <location>
        <begin position="1626"/>
        <end position="1646"/>
    </location>
</feature>
<dbReference type="SMART" id="SM00490">
    <property type="entry name" value="HELICc"/>
    <property type="match status" value="1"/>
</dbReference>
<dbReference type="FunFam" id="3.30.160.380:FF:000001">
    <property type="entry name" value="Endoribonuclease dicer-like 1"/>
    <property type="match status" value="1"/>
</dbReference>
<dbReference type="GO" id="GO:0005524">
    <property type="term" value="F:ATP binding"/>
    <property type="evidence" value="ECO:0007669"/>
    <property type="project" value="UniProtKB-KW"/>
</dbReference>
<keyword evidence="4" id="KW-0479">Metal-binding</keyword>
<evidence type="ECO:0008006" key="23">
    <source>
        <dbReference type="Google" id="ProtNLM"/>
    </source>
</evidence>
<proteinExistence type="inferred from homology"/>
<dbReference type="InterPro" id="IPR001650">
    <property type="entry name" value="Helicase_C-like"/>
</dbReference>
<dbReference type="GO" id="GO:0046872">
    <property type="term" value="F:metal ion binding"/>
    <property type="evidence" value="ECO:0007669"/>
    <property type="project" value="UniProtKB-KW"/>
</dbReference>
<comment type="cofactor">
    <cofactor evidence="1">
        <name>Mn(2+)</name>
        <dbReference type="ChEBI" id="CHEBI:29035"/>
    </cofactor>
</comment>
<evidence type="ECO:0000256" key="4">
    <source>
        <dbReference type="ARBA" id="ARBA00022723"/>
    </source>
</evidence>
<keyword evidence="6" id="KW-0255">Endonuclease</keyword>
<dbReference type="EMBL" id="WJXA01000001">
    <property type="protein sequence ID" value="KAF7152637.1"/>
    <property type="molecule type" value="Genomic_DNA"/>
</dbReference>
<dbReference type="InterPro" id="IPR011545">
    <property type="entry name" value="DEAD/DEAH_box_helicase_dom"/>
</dbReference>
<dbReference type="InterPro" id="IPR027417">
    <property type="entry name" value="P-loop_NTPase"/>
</dbReference>
<comment type="similarity">
    <text evidence="12 13">Belongs to the helicase family. Dicer subfamily.</text>
</comment>
<dbReference type="PANTHER" id="PTHR14950:SF15">
    <property type="entry name" value="DICER-LIKE PROTEIN 4"/>
    <property type="match status" value="1"/>
</dbReference>
<dbReference type="CDD" id="cd18034">
    <property type="entry name" value="DEXHc_dicer"/>
    <property type="match status" value="1"/>
</dbReference>
<dbReference type="Pfam" id="PF00271">
    <property type="entry name" value="Helicase_C"/>
    <property type="match status" value="1"/>
</dbReference>
<feature type="compositionally biased region" description="Polar residues" evidence="14">
    <location>
        <begin position="1636"/>
        <end position="1646"/>
    </location>
</feature>
<evidence type="ECO:0000256" key="12">
    <source>
        <dbReference type="ARBA" id="ARBA00035116"/>
    </source>
</evidence>
<dbReference type="Pfam" id="PF14709">
    <property type="entry name" value="DND1_DSRM"/>
    <property type="match status" value="1"/>
</dbReference>
<dbReference type="PROSITE" id="PS50142">
    <property type="entry name" value="RNASE_3_2"/>
    <property type="match status" value="2"/>
</dbReference>
<dbReference type="InterPro" id="IPR014001">
    <property type="entry name" value="Helicase_ATP-bd"/>
</dbReference>
<dbReference type="InterPro" id="IPR000999">
    <property type="entry name" value="RNase_III_dom"/>
</dbReference>
<dbReference type="OrthoDB" id="6513042at2759"/>
<evidence type="ECO:0000313" key="22">
    <source>
        <dbReference type="Proteomes" id="UP000626092"/>
    </source>
</evidence>
<keyword evidence="8" id="KW-0347">Helicase</keyword>
<dbReference type="PROSITE" id="PS51327">
    <property type="entry name" value="DICER_DSRBF"/>
    <property type="match status" value="1"/>
</dbReference>
<dbReference type="GO" id="GO:0004525">
    <property type="term" value="F:ribonuclease III activity"/>
    <property type="evidence" value="ECO:0007669"/>
    <property type="project" value="InterPro"/>
</dbReference>
<feature type="domain" description="Dicer dsRNA-binding fold" evidence="20">
    <location>
        <begin position="682"/>
        <end position="772"/>
    </location>
</feature>
<evidence type="ECO:0000256" key="2">
    <source>
        <dbReference type="ARBA" id="ARBA00001946"/>
    </source>
</evidence>
<comment type="cofactor">
    <cofactor evidence="2">
        <name>Mg(2+)</name>
        <dbReference type="ChEBI" id="CHEBI:18420"/>
    </cofactor>
</comment>
<keyword evidence="11 13" id="KW-0694">RNA-binding</keyword>
<evidence type="ECO:0000256" key="1">
    <source>
        <dbReference type="ARBA" id="ARBA00001936"/>
    </source>
</evidence>
<dbReference type="GO" id="GO:0005737">
    <property type="term" value="C:cytoplasm"/>
    <property type="evidence" value="ECO:0007669"/>
    <property type="project" value="TreeGrafter"/>
</dbReference>
<dbReference type="InterPro" id="IPR003100">
    <property type="entry name" value="PAZ_dom"/>
</dbReference>
<dbReference type="Gene3D" id="2.170.260.10">
    <property type="entry name" value="paz domain"/>
    <property type="match status" value="1"/>
</dbReference>
<dbReference type="SUPFAM" id="SSF54768">
    <property type="entry name" value="dsRNA-binding domain-like"/>
    <property type="match status" value="2"/>
</dbReference>
<feature type="domain" description="PAZ" evidence="17">
    <location>
        <begin position="954"/>
        <end position="1071"/>
    </location>
</feature>
<evidence type="ECO:0000259" key="17">
    <source>
        <dbReference type="PROSITE" id="PS50821"/>
    </source>
</evidence>
<evidence type="ECO:0000313" key="21">
    <source>
        <dbReference type="EMBL" id="KAF7152637.1"/>
    </source>
</evidence>